<evidence type="ECO:0000256" key="1">
    <source>
        <dbReference type="SAM" id="MobiDB-lite"/>
    </source>
</evidence>
<dbReference type="HOGENOM" id="CLU_1482240_0_0_1"/>
<dbReference type="AlphaFoldDB" id="E5A6D8"/>
<protein>
    <submittedName>
        <fullName evidence="2">Uncharacterized protein</fullName>
    </submittedName>
</protein>
<dbReference type="eggNOG" id="ENOG502T0QD">
    <property type="taxonomic scope" value="Eukaryota"/>
</dbReference>
<proteinExistence type="predicted"/>
<keyword evidence="3" id="KW-1185">Reference proteome</keyword>
<organism evidence="2 3">
    <name type="scientific">Leptosphaeria maculans (strain JN3 / isolate v23.1.3 / race Av1-4-5-6-7-8)</name>
    <name type="common">Blackleg fungus</name>
    <name type="synonym">Phoma lingam</name>
    <dbReference type="NCBI Taxonomy" id="985895"/>
    <lineage>
        <taxon>Eukaryota</taxon>
        <taxon>Fungi</taxon>
        <taxon>Dikarya</taxon>
        <taxon>Ascomycota</taxon>
        <taxon>Pezizomycotina</taxon>
        <taxon>Dothideomycetes</taxon>
        <taxon>Pleosporomycetidae</taxon>
        <taxon>Pleosporales</taxon>
        <taxon>Pleosporineae</taxon>
        <taxon>Leptosphaeriaceae</taxon>
        <taxon>Plenodomus</taxon>
        <taxon>Plenodomus lingam/Leptosphaeria maculans species complex</taxon>
    </lineage>
</organism>
<sequence>MSWRTGSGDHTTAETGEQEGAPSPPSILPAMVLLTKMENNNSIDITESGLKSSKYFLETSTTQQALSEKTQSSPLQPTPTKSPQNHNSHPNQPNPTSLPMSQVNTTTWRTTADHSSDSDEDYFELNPTQAISGRNIDPMKLKVLLRTKFGAGAYDMHLMQNSYRISAPRKLSNSEIARCRRN</sequence>
<accession>E5A6D8</accession>
<feature type="region of interest" description="Disordered" evidence="1">
    <location>
        <begin position="61"/>
        <end position="102"/>
    </location>
</feature>
<dbReference type="InParanoid" id="E5A6D8"/>
<feature type="compositionally biased region" description="Low complexity" evidence="1">
    <location>
        <begin position="82"/>
        <end position="95"/>
    </location>
</feature>
<evidence type="ECO:0000313" key="3">
    <source>
        <dbReference type="Proteomes" id="UP000002668"/>
    </source>
</evidence>
<dbReference type="EMBL" id="FP929135">
    <property type="protein sequence ID" value="CBX99183.1"/>
    <property type="molecule type" value="Genomic_DNA"/>
</dbReference>
<reference evidence="3" key="1">
    <citation type="journal article" date="2011" name="Nat. Commun.">
        <title>Effector diversification within compartments of the Leptosphaeria maculans genome affected by Repeat-Induced Point mutations.</title>
        <authorList>
            <person name="Rouxel T."/>
            <person name="Grandaubert J."/>
            <person name="Hane J.K."/>
            <person name="Hoede C."/>
            <person name="van de Wouw A.P."/>
            <person name="Couloux A."/>
            <person name="Dominguez V."/>
            <person name="Anthouard V."/>
            <person name="Bally P."/>
            <person name="Bourras S."/>
            <person name="Cozijnsen A.J."/>
            <person name="Ciuffetti L.M."/>
            <person name="Degrave A."/>
            <person name="Dilmaghani A."/>
            <person name="Duret L."/>
            <person name="Fudal I."/>
            <person name="Goodwin S.B."/>
            <person name="Gout L."/>
            <person name="Glaser N."/>
            <person name="Linglin J."/>
            <person name="Kema G.H.J."/>
            <person name="Lapalu N."/>
            <person name="Lawrence C.B."/>
            <person name="May K."/>
            <person name="Meyer M."/>
            <person name="Ollivier B."/>
            <person name="Poulain J."/>
            <person name="Schoch C.L."/>
            <person name="Simon A."/>
            <person name="Spatafora J.W."/>
            <person name="Stachowiak A."/>
            <person name="Turgeon B.G."/>
            <person name="Tyler B.M."/>
            <person name="Vincent D."/>
            <person name="Weissenbach J."/>
            <person name="Amselem J."/>
            <person name="Quesneville H."/>
            <person name="Oliver R.P."/>
            <person name="Wincker P."/>
            <person name="Balesdent M.-H."/>
            <person name="Howlett B.J."/>
        </authorList>
    </citation>
    <scope>NUCLEOTIDE SEQUENCE [LARGE SCALE GENOMIC DNA]</scope>
    <source>
        <strain evidence="3">JN3 / isolate v23.1.3 / race Av1-4-5-6-7-8</strain>
    </source>
</reference>
<feature type="region of interest" description="Disordered" evidence="1">
    <location>
        <begin position="1"/>
        <end position="27"/>
    </location>
</feature>
<dbReference type="OrthoDB" id="3761882at2759"/>
<dbReference type="VEuPathDB" id="FungiDB:LEMA_P084220.1"/>
<name>E5A6D8_LEPMJ</name>
<feature type="compositionally biased region" description="Polar residues" evidence="1">
    <location>
        <begin position="1"/>
        <end position="15"/>
    </location>
</feature>
<dbReference type="Proteomes" id="UP000002668">
    <property type="component" value="Genome"/>
</dbReference>
<evidence type="ECO:0000313" key="2">
    <source>
        <dbReference type="EMBL" id="CBX99183.1"/>
    </source>
</evidence>
<feature type="compositionally biased region" description="Polar residues" evidence="1">
    <location>
        <begin position="61"/>
        <end position="81"/>
    </location>
</feature>
<gene>
    <name evidence="2" type="ORF">LEMA_P084220.1</name>
</gene>
<dbReference type="GeneID" id="13288983"/>